<keyword evidence="2" id="KW-1133">Transmembrane helix</keyword>
<feature type="transmembrane region" description="Helical" evidence="2">
    <location>
        <begin position="316"/>
        <end position="338"/>
    </location>
</feature>
<dbReference type="InterPro" id="IPR010266">
    <property type="entry name" value="NnrS"/>
</dbReference>
<evidence type="ECO:0000256" key="1">
    <source>
        <dbReference type="SAM" id="MobiDB-lite"/>
    </source>
</evidence>
<feature type="transmembrane region" description="Helical" evidence="2">
    <location>
        <begin position="416"/>
        <end position="438"/>
    </location>
</feature>
<dbReference type="Pfam" id="PF05940">
    <property type="entry name" value="NnrS"/>
    <property type="match status" value="1"/>
</dbReference>
<feature type="transmembrane region" description="Helical" evidence="2">
    <location>
        <begin position="148"/>
        <end position="171"/>
    </location>
</feature>
<feature type="region of interest" description="Disordered" evidence="1">
    <location>
        <begin position="97"/>
        <end position="120"/>
    </location>
</feature>
<keyword evidence="2" id="KW-0812">Transmembrane</keyword>
<feature type="transmembrane region" description="Helical" evidence="2">
    <location>
        <begin position="350"/>
        <end position="370"/>
    </location>
</feature>
<protein>
    <recommendedName>
        <fullName evidence="5">NnrS family protein</fullName>
    </recommendedName>
</protein>
<feature type="transmembrane region" description="Helical" evidence="2">
    <location>
        <begin position="223"/>
        <end position="244"/>
    </location>
</feature>
<gene>
    <name evidence="3" type="ORF">DI536_02885</name>
</gene>
<dbReference type="EMBL" id="QFQP01000002">
    <property type="protein sequence ID" value="PZR17287.1"/>
    <property type="molecule type" value="Genomic_DNA"/>
</dbReference>
<comment type="caution">
    <text evidence="3">The sequence shown here is derived from an EMBL/GenBank/DDBJ whole genome shotgun (WGS) entry which is preliminary data.</text>
</comment>
<sequence>MAAVRARGVDGLRVAGGGHRQRQRAGRPRGDDDLRERLRVRALRVHALHLRPSPEARRAGQGARLHAGGARQQADRQLHHAQLPVGGLVPAGRVRHRHGGGVARASGRGAARGGGDGRRAVTPTPLAHGVFVRRVATPAVGSAPWPPFVVFALGCALSVGSVVGAIDLWHLRAAMEAVPTAHHRAHAVAQVFGFVGLFIVGISLHLAPRFFGGPLPRPAFTRGLAIASMVGVITTVAGQLGALLPWSDALAAGGAAVLAGALAAWALWLGQLWVLGATEKQSLHRFLVVGAAWWAVAAACWLASQLRSGQVPLDAVWAAALFGGAGSWLIGVFLRAGLCTLQLPHPKERALRRLFIAWQVAALVGVVAPWVASRWFVALGCFAQAVACALVLLTLRPWLSWRVSDGTLRPRAIQASFIFMAVFAGLESWAAAGALGVWAPALLRDAARHVWTLGVVTLMLFGFAGRMVPGFRGRPLRWPRIYDVGVLGLIVAVALRLVELLPTRAGLSVAASSGGVALLAIAALSTALLGSLRPLSARA</sequence>
<feature type="region of interest" description="Disordered" evidence="1">
    <location>
        <begin position="1"/>
        <end position="35"/>
    </location>
</feature>
<feature type="transmembrane region" description="Helical" evidence="2">
    <location>
        <begin position="481"/>
        <end position="498"/>
    </location>
</feature>
<feature type="transmembrane region" description="Helical" evidence="2">
    <location>
        <begin position="376"/>
        <end position="395"/>
    </location>
</feature>
<keyword evidence="2" id="KW-0472">Membrane</keyword>
<name>A0A2W5TTG4_9BACT</name>
<evidence type="ECO:0000256" key="2">
    <source>
        <dbReference type="SAM" id="Phobius"/>
    </source>
</evidence>
<feature type="transmembrane region" description="Helical" evidence="2">
    <location>
        <begin position="250"/>
        <end position="274"/>
    </location>
</feature>
<proteinExistence type="predicted"/>
<accession>A0A2W5TTG4</accession>
<evidence type="ECO:0008006" key="5">
    <source>
        <dbReference type="Google" id="ProtNLM"/>
    </source>
</evidence>
<dbReference type="Proteomes" id="UP000249061">
    <property type="component" value="Unassembled WGS sequence"/>
</dbReference>
<feature type="transmembrane region" description="Helical" evidence="2">
    <location>
        <begin position="450"/>
        <end position="469"/>
    </location>
</feature>
<dbReference type="AlphaFoldDB" id="A0A2W5TTG4"/>
<feature type="transmembrane region" description="Helical" evidence="2">
    <location>
        <begin position="510"/>
        <end position="532"/>
    </location>
</feature>
<organism evidence="3 4">
    <name type="scientific">Archangium gephyra</name>
    <dbReference type="NCBI Taxonomy" id="48"/>
    <lineage>
        <taxon>Bacteria</taxon>
        <taxon>Pseudomonadati</taxon>
        <taxon>Myxococcota</taxon>
        <taxon>Myxococcia</taxon>
        <taxon>Myxococcales</taxon>
        <taxon>Cystobacterineae</taxon>
        <taxon>Archangiaceae</taxon>
        <taxon>Archangium</taxon>
    </lineage>
</organism>
<evidence type="ECO:0000313" key="4">
    <source>
        <dbReference type="Proteomes" id="UP000249061"/>
    </source>
</evidence>
<feature type="transmembrane region" description="Helical" evidence="2">
    <location>
        <begin position="191"/>
        <end position="211"/>
    </location>
</feature>
<reference evidence="3 4" key="1">
    <citation type="submission" date="2017-08" db="EMBL/GenBank/DDBJ databases">
        <title>Infants hospitalized years apart are colonized by the same room-sourced microbial strains.</title>
        <authorList>
            <person name="Brooks B."/>
            <person name="Olm M.R."/>
            <person name="Firek B.A."/>
            <person name="Baker R."/>
            <person name="Thomas B.C."/>
            <person name="Morowitz M.J."/>
            <person name="Banfield J.F."/>
        </authorList>
    </citation>
    <scope>NUCLEOTIDE SEQUENCE [LARGE SCALE GENOMIC DNA]</scope>
    <source>
        <strain evidence="3">S2_003_000_R2_14</strain>
    </source>
</reference>
<evidence type="ECO:0000313" key="3">
    <source>
        <dbReference type="EMBL" id="PZR17287.1"/>
    </source>
</evidence>
<feature type="region of interest" description="Disordered" evidence="1">
    <location>
        <begin position="50"/>
        <end position="72"/>
    </location>
</feature>
<feature type="transmembrane region" description="Helical" evidence="2">
    <location>
        <begin position="286"/>
        <end position="304"/>
    </location>
</feature>